<proteinExistence type="predicted"/>
<dbReference type="EMBL" id="UYYB01132212">
    <property type="protein sequence ID" value="VDM84689.1"/>
    <property type="molecule type" value="Genomic_DNA"/>
</dbReference>
<evidence type="ECO:0000313" key="1">
    <source>
        <dbReference type="EMBL" id="VDM84689.1"/>
    </source>
</evidence>
<sequence>MPASYLEGEPAVAVEPSHIHLSEEPLHVHVPVEHAHIAAIAPTVPFAPLAPALSPVSSIPSAPAVGYHTKQAMPRQHRWLLEVATYMVGE</sequence>
<dbReference type="AlphaFoldDB" id="A0A3P7JXS5"/>
<name>A0A3P7JXS5_STRVU</name>
<dbReference type="Proteomes" id="UP000270094">
    <property type="component" value="Unassembled WGS sequence"/>
</dbReference>
<keyword evidence="2" id="KW-1185">Reference proteome</keyword>
<evidence type="ECO:0000313" key="2">
    <source>
        <dbReference type="Proteomes" id="UP000270094"/>
    </source>
</evidence>
<protein>
    <submittedName>
        <fullName evidence="1">Uncharacterized protein</fullName>
    </submittedName>
</protein>
<organism evidence="1 2">
    <name type="scientific">Strongylus vulgaris</name>
    <name type="common">Blood worm</name>
    <dbReference type="NCBI Taxonomy" id="40348"/>
    <lineage>
        <taxon>Eukaryota</taxon>
        <taxon>Metazoa</taxon>
        <taxon>Ecdysozoa</taxon>
        <taxon>Nematoda</taxon>
        <taxon>Chromadorea</taxon>
        <taxon>Rhabditida</taxon>
        <taxon>Rhabditina</taxon>
        <taxon>Rhabditomorpha</taxon>
        <taxon>Strongyloidea</taxon>
        <taxon>Strongylidae</taxon>
        <taxon>Strongylus</taxon>
    </lineage>
</organism>
<gene>
    <name evidence="1" type="ORF">SVUK_LOCUS19687</name>
</gene>
<reference evidence="1 2" key="1">
    <citation type="submission" date="2018-11" db="EMBL/GenBank/DDBJ databases">
        <authorList>
            <consortium name="Pathogen Informatics"/>
        </authorList>
    </citation>
    <scope>NUCLEOTIDE SEQUENCE [LARGE SCALE GENOMIC DNA]</scope>
</reference>
<accession>A0A3P7JXS5</accession>